<evidence type="ECO:0000256" key="6">
    <source>
        <dbReference type="ARBA" id="ARBA00022655"/>
    </source>
</evidence>
<accession>A0A6A5CB22</accession>
<dbReference type="InterPro" id="IPR042176">
    <property type="entry name" value="Pantoate_ligase_C"/>
</dbReference>
<evidence type="ECO:0000313" key="13">
    <source>
        <dbReference type="Proteomes" id="UP000444721"/>
    </source>
</evidence>
<dbReference type="Pfam" id="PF02569">
    <property type="entry name" value="Pantoate_ligase"/>
    <property type="match status" value="1"/>
</dbReference>
<dbReference type="UniPathway" id="UPA00028">
    <property type="reaction ID" value="UER00005"/>
</dbReference>
<keyword evidence="7" id="KW-0547">Nucleotide-binding</keyword>
<dbReference type="GO" id="GO:0005524">
    <property type="term" value="F:ATP binding"/>
    <property type="evidence" value="ECO:0007669"/>
    <property type="project" value="UniProtKB-KW"/>
</dbReference>
<keyword evidence="8" id="KW-0067">ATP-binding</keyword>
<dbReference type="RefSeq" id="XP_044567172.1">
    <property type="nucleotide sequence ID" value="XM_044701791.1"/>
</dbReference>
<keyword evidence="6" id="KW-0566">Pantothenate biosynthesis</keyword>
<evidence type="ECO:0000256" key="2">
    <source>
        <dbReference type="ARBA" id="ARBA00009256"/>
    </source>
</evidence>
<dbReference type="Gene3D" id="3.40.50.620">
    <property type="entry name" value="HUPs"/>
    <property type="match status" value="1"/>
</dbReference>
<dbReference type="Gene3D" id="3.30.1300.10">
    <property type="entry name" value="Pantoate-beta-alanine ligase, C-terminal domain"/>
    <property type="match status" value="1"/>
</dbReference>
<dbReference type="VEuPathDB" id="AmoebaDB:NF0034560"/>
<dbReference type="EMBL" id="VFQX01000009">
    <property type="protein sequence ID" value="KAF0982459.1"/>
    <property type="molecule type" value="Genomic_DNA"/>
</dbReference>
<dbReference type="NCBIfam" id="TIGR00018">
    <property type="entry name" value="panC"/>
    <property type="match status" value="1"/>
</dbReference>
<dbReference type="EC" id="6.3.2.1" evidence="3"/>
<evidence type="ECO:0000256" key="3">
    <source>
        <dbReference type="ARBA" id="ARBA00012219"/>
    </source>
</evidence>
<evidence type="ECO:0000256" key="8">
    <source>
        <dbReference type="ARBA" id="ARBA00022840"/>
    </source>
</evidence>
<evidence type="ECO:0000313" key="12">
    <source>
        <dbReference type="EMBL" id="KAF0982459.1"/>
    </source>
</evidence>
<dbReference type="VEuPathDB" id="AmoebaDB:FDP41_011389"/>
<dbReference type="OrthoDB" id="2020436at2759"/>
<evidence type="ECO:0000256" key="10">
    <source>
        <dbReference type="ARBA" id="ARBA00032806"/>
    </source>
</evidence>
<sequence>MLVAKSISEFNLMRKQLLGSGGNKLIGFVPTMGNLHDGHLELMKTAKRHSDIVVTSVFVNPAQFAAHEDFDKYPRTLENDLKKMKEIGVDLVLAPQNITEIYPKEYMTRVFMSNISTQTAAETHPLRNTPSSQESKKTFINWLEDQPEAQCRPGFFDGVSTILVKLFNIVRPQVVVFGQKDAVQCMVVKQVVRDLNYVDIEKVIIGETAREKDGLAMSSRNQYLSPVDRTFIAPILNQTLRRAEEEFSKLTTNSSKPLTNEMLRRWLEDSYEYLEQLFNKNLKEQHSGQDLSSIDSSKYRIDYLSICDWENGHVYGTISTNKEYHIPNFNIESMEPGRELCLSGTIRVGGTRLLDNLILKKAQN</sequence>
<evidence type="ECO:0000256" key="1">
    <source>
        <dbReference type="ARBA" id="ARBA00004990"/>
    </source>
</evidence>
<protein>
    <recommendedName>
        <fullName evidence="4">Pantoate--beta-alanine ligase</fullName>
        <ecNumber evidence="3">6.3.2.1</ecNumber>
    </recommendedName>
    <alternativeName>
        <fullName evidence="10">Pantoate-activating enzyme</fullName>
    </alternativeName>
    <alternativeName>
        <fullName evidence="9">Pantothenate synthetase</fullName>
    </alternativeName>
</protein>
<organism evidence="12 13">
    <name type="scientific">Naegleria fowleri</name>
    <name type="common">Brain eating amoeba</name>
    <dbReference type="NCBI Taxonomy" id="5763"/>
    <lineage>
        <taxon>Eukaryota</taxon>
        <taxon>Discoba</taxon>
        <taxon>Heterolobosea</taxon>
        <taxon>Tetramitia</taxon>
        <taxon>Eutetramitia</taxon>
        <taxon>Vahlkampfiidae</taxon>
        <taxon>Naegleria</taxon>
    </lineage>
</organism>
<dbReference type="AlphaFoldDB" id="A0A6A5CB22"/>
<dbReference type="VEuPathDB" id="AmoebaDB:NfTy_019430"/>
<keyword evidence="5" id="KW-0436">Ligase</keyword>
<dbReference type="HAMAP" id="MF_00158">
    <property type="entry name" value="PanC"/>
    <property type="match status" value="1"/>
</dbReference>
<comment type="caution">
    <text evidence="12">The sequence shown here is derived from an EMBL/GenBank/DDBJ whole genome shotgun (WGS) entry which is preliminary data.</text>
</comment>
<evidence type="ECO:0000256" key="5">
    <source>
        <dbReference type="ARBA" id="ARBA00022598"/>
    </source>
</evidence>
<evidence type="ECO:0000256" key="4">
    <source>
        <dbReference type="ARBA" id="ARBA00015647"/>
    </source>
</evidence>
<comment type="similarity">
    <text evidence="2">Belongs to the pantothenate synthetase family.</text>
</comment>
<evidence type="ECO:0000256" key="11">
    <source>
        <dbReference type="ARBA" id="ARBA00048258"/>
    </source>
</evidence>
<dbReference type="PANTHER" id="PTHR21299:SF1">
    <property type="entry name" value="PANTOATE--BETA-ALANINE LIGASE"/>
    <property type="match status" value="1"/>
</dbReference>
<comment type="pathway">
    <text evidence="1">Cofactor biosynthesis; (R)-pantothenate biosynthesis; (R)-pantothenate from (R)-pantoate and beta-alanine: step 1/1.</text>
</comment>
<dbReference type="InterPro" id="IPR014729">
    <property type="entry name" value="Rossmann-like_a/b/a_fold"/>
</dbReference>
<dbReference type="GeneID" id="68118604"/>
<comment type="catalytic activity">
    <reaction evidence="11">
        <text>(R)-pantoate + beta-alanine + ATP = (R)-pantothenate + AMP + diphosphate + H(+)</text>
        <dbReference type="Rhea" id="RHEA:10912"/>
        <dbReference type="ChEBI" id="CHEBI:15378"/>
        <dbReference type="ChEBI" id="CHEBI:15980"/>
        <dbReference type="ChEBI" id="CHEBI:29032"/>
        <dbReference type="ChEBI" id="CHEBI:30616"/>
        <dbReference type="ChEBI" id="CHEBI:33019"/>
        <dbReference type="ChEBI" id="CHEBI:57966"/>
        <dbReference type="ChEBI" id="CHEBI:456215"/>
        <dbReference type="EC" id="6.3.2.1"/>
    </reaction>
</comment>
<dbReference type="GO" id="GO:0015940">
    <property type="term" value="P:pantothenate biosynthetic process"/>
    <property type="evidence" value="ECO:0007669"/>
    <property type="project" value="UniProtKB-UniPathway"/>
</dbReference>
<evidence type="ECO:0000256" key="9">
    <source>
        <dbReference type="ARBA" id="ARBA00029902"/>
    </source>
</evidence>
<dbReference type="SUPFAM" id="SSF52374">
    <property type="entry name" value="Nucleotidylyl transferase"/>
    <property type="match status" value="1"/>
</dbReference>
<reference evidence="12 13" key="1">
    <citation type="journal article" date="2019" name="Sci. Rep.">
        <title>Nanopore sequencing improves the draft genome of the human pathogenic amoeba Naegleria fowleri.</title>
        <authorList>
            <person name="Liechti N."/>
            <person name="Schurch N."/>
            <person name="Bruggmann R."/>
            <person name="Wittwer M."/>
        </authorList>
    </citation>
    <scope>NUCLEOTIDE SEQUENCE [LARGE SCALE GENOMIC DNA]</scope>
    <source>
        <strain evidence="12 13">ATCC 30894</strain>
    </source>
</reference>
<proteinExistence type="inferred from homology"/>
<name>A0A6A5CB22_NAEFO</name>
<keyword evidence="13" id="KW-1185">Reference proteome</keyword>
<evidence type="ECO:0000256" key="7">
    <source>
        <dbReference type="ARBA" id="ARBA00022741"/>
    </source>
</evidence>
<dbReference type="Proteomes" id="UP000444721">
    <property type="component" value="Unassembled WGS sequence"/>
</dbReference>
<dbReference type="PANTHER" id="PTHR21299">
    <property type="entry name" value="CYTIDYLATE KINASE/PANTOATE-BETA-ALANINE LIGASE"/>
    <property type="match status" value="1"/>
</dbReference>
<dbReference type="GO" id="GO:0004592">
    <property type="term" value="F:pantoate-beta-alanine ligase activity"/>
    <property type="evidence" value="ECO:0007669"/>
    <property type="project" value="UniProtKB-EC"/>
</dbReference>
<dbReference type="InterPro" id="IPR003721">
    <property type="entry name" value="Pantoate_ligase"/>
</dbReference>
<gene>
    <name evidence="12" type="ORF">FDP41_011389</name>
</gene>
<dbReference type="OMA" id="HVYGTIS"/>